<organism evidence="1 2">
    <name type="scientific">Nephila pilipes</name>
    <name type="common">Giant wood spider</name>
    <name type="synonym">Nephila maculata</name>
    <dbReference type="NCBI Taxonomy" id="299642"/>
    <lineage>
        <taxon>Eukaryota</taxon>
        <taxon>Metazoa</taxon>
        <taxon>Ecdysozoa</taxon>
        <taxon>Arthropoda</taxon>
        <taxon>Chelicerata</taxon>
        <taxon>Arachnida</taxon>
        <taxon>Araneae</taxon>
        <taxon>Araneomorphae</taxon>
        <taxon>Entelegynae</taxon>
        <taxon>Araneoidea</taxon>
        <taxon>Nephilidae</taxon>
        <taxon>Nephila</taxon>
    </lineage>
</organism>
<proteinExistence type="predicted"/>
<gene>
    <name evidence="1" type="ORF">NPIL_409701</name>
</gene>
<reference evidence="1" key="1">
    <citation type="submission" date="2020-08" db="EMBL/GenBank/DDBJ databases">
        <title>Multicomponent nature underlies the extraordinary mechanical properties of spider dragline silk.</title>
        <authorList>
            <person name="Kono N."/>
            <person name="Nakamura H."/>
            <person name="Mori M."/>
            <person name="Yoshida Y."/>
            <person name="Ohtoshi R."/>
            <person name="Malay A.D."/>
            <person name="Moran D.A.P."/>
            <person name="Tomita M."/>
            <person name="Numata K."/>
            <person name="Arakawa K."/>
        </authorList>
    </citation>
    <scope>NUCLEOTIDE SEQUENCE</scope>
</reference>
<protein>
    <submittedName>
        <fullName evidence="1">Uncharacterized protein</fullName>
    </submittedName>
</protein>
<comment type="caution">
    <text evidence="1">The sequence shown here is derived from an EMBL/GenBank/DDBJ whole genome shotgun (WGS) entry which is preliminary data.</text>
</comment>
<sequence>MLKPIVTLRFRAFISFPACRSSRDELFGPVLVVIVITELNIGCVNSERIEARAMFGATNMPNLHNDIAAESRVIVLQRQSVSWRWMTLEQTNRMKESTRPTLGVGAGVAPEFERLHPP</sequence>
<dbReference type="EMBL" id="BMAW01013527">
    <property type="protein sequence ID" value="GFT34544.1"/>
    <property type="molecule type" value="Genomic_DNA"/>
</dbReference>
<dbReference type="AlphaFoldDB" id="A0A8X6TNK1"/>
<dbReference type="Proteomes" id="UP000887013">
    <property type="component" value="Unassembled WGS sequence"/>
</dbReference>
<evidence type="ECO:0000313" key="2">
    <source>
        <dbReference type="Proteomes" id="UP000887013"/>
    </source>
</evidence>
<accession>A0A8X6TNK1</accession>
<name>A0A8X6TNK1_NEPPI</name>
<evidence type="ECO:0000313" key="1">
    <source>
        <dbReference type="EMBL" id="GFT34544.1"/>
    </source>
</evidence>
<keyword evidence="2" id="KW-1185">Reference proteome</keyword>